<dbReference type="InParanoid" id="L5KJR2"/>
<evidence type="ECO:0000313" key="1">
    <source>
        <dbReference type="EMBL" id="ELK11815.1"/>
    </source>
</evidence>
<reference evidence="2" key="1">
    <citation type="journal article" date="2013" name="Science">
        <title>Comparative analysis of bat genomes provides insight into the evolution of flight and immunity.</title>
        <authorList>
            <person name="Zhang G."/>
            <person name="Cowled C."/>
            <person name="Shi Z."/>
            <person name="Huang Z."/>
            <person name="Bishop-Lilly K.A."/>
            <person name="Fang X."/>
            <person name="Wynne J.W."/>
            <person name="Xiong Z."/>
            <person name="Baker M.L."/>
            <person name="Zhao W."/>
            <person name="Tachedjian M."/>
            <person name="Zhu Y."/>
            <person name="Zhou P."/>
            <person name="Jiang X."/>
            <person name="Ng J."/>
            <person name="Yang L."/>
            <person name="Wu L."/>
            <person name="Xiao J."/>
            <person name="Feng Y."/>
            <person name="Chen Y."/>
            <person name="Sun X."/>
            <person name="Zhang Y."/>
            <person name="Marsh G.A."/>
            <person name="Crameri G."/>
            <person name="Broder C.C."/>
            <person name="Frey K.G."/>
            <person name="Wang L.F."/>
            <person name="Wang J."/>
        </authorList>
    </citation>
    <scope>NUCLEOTIDE SEQUENCE [LARGE SCALE GENOMIC DNA]</scope>
</reference>
<name>L5KJR2_PTEAL</name>
<dbReference type="AlphaFoldDB" id="L5KJR2"/>
<evidence type="ECO:0000313" key="2">
    <source>
        <dbReference type="Proteomes" id="UP000010552"/>
    </source>
</evidence>
<dbReference type="EMBL" id="KB030668">
    <property type="protein sequence ID" value="ELK11815.1"/>
    <property type="molecule type" value="Genomic_DNA"/>
</dbReference>
<keyword evidence="2" id="KW-1185">Reference proteome</keyword>
<sequence length="76" mass="8099">MSRVASGTAQDWMVAVAGSSSAQDSSRVRGERRAKVGMCRTLRALSAWDSLSASRIELRVSVPYSPSPGEIDDLGD</sequence>
<organism evidence="1 2">
    <name type="scientific">Pteropus alecto</name>
    <name type="common">Black flying fox</name>
    <dbReference type="NCBI Taxonomy" id="9402"/>
    <lineage>
        <taxon>Eukaryota</taxon>
        <taxon>Metazoa</taxon>
        <taxon>Chordata</taxon>
        <taxon>Craniata</taxon>
        <taxon>Vertebrata</taxon>
        <taxon>Euteleostomi</taxon>
        <taxon>Mammalia</taxon>
        <taxon>Eutheria</taxon>
        <taxon>Laurasiatheria</taxon>
        <taxon>Chiroptera</taxon>
        <taxon>Yinpterochiroptera</taxon>
        <taxon>Pteropodoidea</taxon>
        <taxon>Pteropodidae</taxon>
        <taxon>Pteropodinae</taxon>
        <taxon>Pteropus</taxon>
    </lineage>
</organism>
<accession>L5KJR2</accession>
<protein>
    <submittedName>
        <fullName evidence="1">Uncharacterized protein</fullName>
    </submittedName>
</protein>
<proteinExistence type="predicted"/>
<gene>
    <name evidence="1" type="ORF">PAL_GLEAN10008959</name>
</gene>
<dbReference type="Proteomes" id="UP000010552">
    <property type="component" value="Unassembled WGS sequence"/>
</dbReference>